<reference evidence="1" key="1">
    <citation type="journal article" date="2014" name="Front. Microbiol.">
        <title>High frequency of phylogenetically diverse reductive dehalogenase-homologous genes in deep subseafloor sedimentary metagenomes.</title>
        <authorList>
            <person name="Kawai M."/>
            <person name="Futagami T."/>
            <person name="Toyoda A."/>
            <person name="Takaki Y."/>
            <person name="Nishi S."/>
            <person name="Hori S."/>
            <person name="Arai W."/>
            <person name="Tsubouchi T."/>
            <person name="Morono Y."/>
            <person name="Uchiyama I."/>
            <person name="Ito T."/>
            <person name="Fujiyama A."/>
            <person name="Inagaki F."/>
            <person name="Takami H."/>
        </authorList>
    </citation>
    <scope>NUCLEOTIDE SEQUENCE</scope>
    <source>
        <strain evidence="1">Expedition CK06-06</strain>
    </source>
</reference>
<gene>
    <name evidence="1" type="ORF">S12H4_03592</name>
</gene>
<dbReference type="AlphaFoldDB" id="X1S8J2"/>
<sequence>MSEQIDTESKSSDEAVKTLLNKAYQLAELGRVWATSHFTYAGVIMLMELGSNLSYEVYYLNPDHLAVVFAPESRETMVDLCSASDIKGCQAWIFKYDSHHGRWSIEAWNKQIGDRAFANLARHFVPDQTADLFPS</sequence>
<proteinExistence type="predicted"/>
<protein>
    <submittedName>
        <fullName evidence="1">Uncharacterized protein</fullName>
    </submittedName>
</protein>
<accession>X1S8J2</accession>
<organism evidence="1">
    <name type="scientific">marine sediment metagenome</name>
    <dbReference type="NCBI Taxonomy" id="412755"/>
    <lineage>
        <taxon>unclassified sequences</taxon>
        <taxon>metagenomes</taxon>
        <taxon>ecological metagenomes</taxon>
    </lineage>
</organism>
<dbReference type="EMBL" id="BARW01001029">
    <property type="protein sequence ID" value="GAI71750.1"/>
    <property type="molecule type" value="Genomic_DNA"/>
</dbReference>
<name>X1S8J2_9ZZZZ</name>
<comment type="caution">
    <text evidence="1">The sequence shown here is derived from an EMBL/GenBank/DDBJ whole genome shotgun (WGS) entry which is preliminary data.</text>
</comment>
<evidence type="ECO:0000313" key="1">
    <source>
        <dbReference type="EMBL" id="GAI71750.1"/>
    </source>
</evidence>